<feature type="compositionally biased region" description="Basic and acidic residues" evidence="1">
    <location>
        <begin position="54"/>
        <end position="64"/>
    </location>
</feature>
<dbReference type="PaxDb" id="3708-A0A078GDY1"/>
<dbReference type="Proteomes" id="UP000028999">
    <property type="component" value="Unassembled WGS sequence"/>
</dbReference>
<name>A0A078GDY1_BRANA</name>
<reference evidence="2 3" key="1">
    <citation type="journal article" date="2014" name="Science">
        <title>Plant genetics. Early allopolyploid evolution in the post-Neolithic Brassica napus oilseed genome.</title>
        <authorList>
            <person name="Chalhoub B."/>
            <person name="Denoeud F."/>
            <person name="Liu S."/>
            <person name="Parkin I.A."/>
            <person name="Tang H."/>
            <person name="Wang X."/>
            <person name="Chiquet J."/>
            <person name="Belcram H."/>
            <person name="Tong C."/>
            <person name="Samans B."/>
            <person name="Correa M."/>
            <person name="Da Silva C."/>
            <person name="Just J."/>
            <person name="Falentin C."/>
            <person name="Koh C.S."/>
            <person name="Le Clainche I."/>
            <person name="Bernard M."/>
            <person name="Bento P."/>
            <person name="Noel B."/>
            <person name="Labadie K."/>
            <person name="Alberti A."/>
            <person name="Charles M."/>
            <person name="Arnaud D."/>
            <person name="Guo H."/>
            <person name="Daviaud C."/>
            <person name="Alamery S."/>
            <person name="Jabbari K."/>
            <person name="Zhao M."/>
            <person name="Edger P.P."/>
            <person name="Chelaifa H."/>
            <person name="Tack D."/>
            <person name="Lassalle G."/>
            <person name="Mestiri I."/>
            <person name="Schnel N."/>
            <person name="Le Paslier M.C."/>
            <person name="Fan G."/>
            <person name="Renault V."/>
            <person name="Bayer P.E."/>
            <person name="Golicz A.A."/>
            <person name="Manoli S."/>
            <person name="Lee T.H."/>
            <person name="Thi V.H."/>
            <person name="Chalabi S."/>
            <person name="Hu Q."/>
            <person name="Fan C."/>
            <person name="Tollenaere R."/>
            <person name="Lu Y."/>
            <person name="Battail C."/>
            <person name="Shen J."/>
            <person name="Sidebottom C.H."/>
            <person name="Wang X."/>
            <person name="Canaguier A."/>
            <person name="Chauveau A."/>
            <person name="Berard A."/>
            <person name="Deniot G."/>
            <person name="Guan M."/>
            <person name="Liu Z."/>
            <person name="Sun F."/>
            <person name="Lim Y.P."/>
            <person name="Lyons E."/>
            <person name="Town C.D."/>
            <person name="Bancroft I."/>
            <person name="Wang X."/>
            <person name="Meng J."/>
            <person name="Ma J."/>
            <person name="Pires J.C."/>
            <person name="King G.J."/>
            <person name="Brunel D."/>
            <person name="Delourme R."/>
            <person name="Renard M."/>
            <person name="Aury J.M."/>
            <person name="Adams K.L."/>
            <person name="Batley J."/>
            <person name="Snowdon R.J."/>
            <person name="Tost J."/>
            <person name="Edwards D."/>
            <person name="Zhou Y."/>
            <person name="Hua W."/>
            <person name="Sharpe A.G."/>
            <person name="Paterson A.H."/>
            <person name="Guan C."/>
            <person name="Wincker P."/>
        </authorList>
    </citation>
    <scope>NUCLEOTIDE SEQUENCE [LARGE SCALE GENOMIC DNA]</scope>
    <source>
        <strain evidence="3">cv. Darmor-bzh</strain>
    </source>
</reference>
<keyword evidence="3" id="KW-1185">Reference proteome</keyword>
<evidence type="ECO:0000313" key="3">
    <source>
        <dbReference type="Proteomes" id="UP000028999"/>
    </source>
</evidence>
<protein>
    <submittedName>
        <fullName evidence="2">BnaC06g25150D protein</fullName>
    </submittedName>
</protein>
<evidence type="ECO:0000256" key="1">
    <source>
        <dbReference type="SAM" id="MobiDB-lite"/>
    </source>
</evidence>
<dbReference type="EMBL" id="LK032144">
    <property type="protein sequence ID" value="CDY23546.1"/>
    <property type="molecule type" value="Genomic_DNA"/>
</dbReference>
<feature type="region of interest" description="Disordered" evidence="1">
    <location>
        <begin position="1"/>
        <end position="25"/>
    </location>
</feature>
<sequence length="100" mass="11654">MRQNKLPLRRSRAREPEPRPPPPVVRDEIRFTAIEDGGDEREPILGDEVEEEMNETKEEERNEVNEEEDNEDVESELKNKLVKLYHHFEDVAGNDGGDDV</sequence>
<feature type="compositionally biased region" description="Acidic residues" evidence="1">
    <location>
        <begin position="65"/>
        <end position="74"/>
    </location>
</feature>
<evidence type="ECO:0000313" key="2">
    <source>
        <dbReference type="EMBL" id="CDY23546.1"/>
    </source>
</evidence>
<feature type="region of interest" description="Disordered" evidence="1">
    <location>
        <begin position="50"/>
        <end position="76"/>
    </location>
</feature>
<dbReference type="Gramene" id="CDY23546">
    <property type="protein sequence ID" value="CDY23546"/>
    <property type="gene ID" value="GSBRNA2T00022198001"/>
</dbReference>
<proteinExistence type="predicted"/>
<gene>
    <name evidence="2" type="primary">BnaC06g25150D</name>
    <name evidence="2" type="ORF">GSBRNA2T00022198001</name>
</gene>
<dbReference type="AlphaFoldDB" id="A0A078GDY1"/>
<accession>A0A078GDY1</accession>
<organism evidence="2 3">
    <name type="scientific">Brassica napus</name>
    <name type="common">Rape</name>
    <dbReference type="NCBI Taxonomy" id="3708"/>
    <lineage>
        <taxon>Eukaryota</taxon>
        <taxon>Viridiplantae</taxon>
        <taxon>Streptophyta</taxon>
        <taxon>Embryophyta</taxon>
        <taxon>Tracheophyta</taxon>
        <taxon>Spermatophyta</taxon>
        <taxon>Magnoliopsida</taxon>
        <taxon>eudicotyledons</taxon>
        <taxon>Gunneridae</taxon>
        <taxon>Pentapetalae</taxon>
        <taxon>rosids</taxon>
        <taxon>malvids</taxon>
        <taxon>Brassicales</taxon>
        <taxon>Brassicaceae</taxon>
        <taxon>Brassiceae</taxon>
        <taxon>Brassica</taxon>
    </lineage>
</organism>